<dbReference type="InterPro" id="IPR004919">
    <property type="entry name" value="GmrSD_N"/>
</dbReference>
<name>A0A290S652_9GAMM</name>
<dbReference type="OrthoDB" id="9798761at2"/>
<evidence type="ECO:0000259" key="2">
    <source>
        <dbReference type="Pfam" id="PF07510"/>
    </source>
</evidence>
<dbReference type="KEGG" id="part:PARC_a2687"/>
<gene>
    <name evidence="3" type="ORF">PARC_a2687</name>
</gene>
<dbReference type="Pfam" id="PF07510">
    <property type="entry name" value="GmrSD_C"/>
    <property type="match status" value="1"/>
</dbReference>
<proteinExistence type="predicted"/>
<accession>A0A290S652</accession>
<dbReference type="AlphaFoldDB" id="A0A290S652"/>
<dbReference type="EMBL" id="CP011025">
    <property type="protein sequence ID" value="ATC87145.1"/>
    <property type="molecule type" value="Genomic_DNA"/>
</dbReference>
<evidence type="ECO:0008006" key="5">
    <source>
        <dbReference type="Google" id="ProtNLM"/>
    </source>
</evidence>
<organism evidence="3 4">
    <name type="scientific">Pseudoalteromonas arctica A 37-1-2</name>
    <dbReference type="NCBI Taxonomy" id="1117313"/>
    <lineage>
        <taxon>Bacteria</taxon>
        <taxon>Pseudomonadati</taxon>
        <taxon>Pseudomonadota</taxon>
        <taxon>Gammaproteobacteria</taxon>
        <taxon>Alteromonadales</taxon>
        <taxon>Pseudoalteromonadaceae</taxon>
        <taxon>Pseudoalteromonas</taxon>
    </lineage>
</organism>
<evidence type="ECO:0000259" key="1">
    <source>
        <dbReference type="Pfam" id="PF03235"/>
    </source>
</evidence>
<feature type="domain" description="GmrSD restriction endonucleases N-terminal" evidence="1">
    <location>
        <begin position="11"/>
        <end position="239"/>
    </location>
</feature>
<sequence>MKIEANDKEIQDIFSLGYFKIPRFQRPYSWEVDEVESFWNDVVKENPENYFIGSMVVYQSKKPYFGIVDGQQRLTTITLILSALRNAFLKIGENNLARGIHKYIEKANIDNEDEFVLRAETSFPYLQSYIQSFDGLKLNCEVGSEELKLKKAFDFITKKLIESIPELSSLIDNQSQPSLFTNHDTAIVQQLKAIRDKVLSLKLVFIQLENEEDAYLIFETLNARGKDLTTPDLVKNLLLKKLQSKSIALDKAKEAWNTLTKQFDGISDLDVLGAYLLHYWMSKFEYTSDKALFSKVKLHLKNDESKANALIIDLNESASHYCRMLKPESAVWKKEERDIKRLLESLNIFKVKQQSSFVLSLLRAYYSQKISLKNLKTTLIKIVNFHYCFNAITKQRSSGSIATKYSSLAIRLSEIEDKNDFQPILNDLTNFLRTKRPEEDEFVVKFSELQYLSNITKFKSIIRYTLNNMLPTAENGLDINLNNMTIEHIIPQSFIGNGFKEEAVASIGNLILTSEDVNSNMLANKSPVEKIKLLKSISYPLEKAVINSDDWSTETVNKRTKEMASKIYNELII</sequence>
<dbReference type="Proteomes" id="UP000016505">
    <property type="component" value="Chromosome I"/>
</dbReference>
<evidence type="ECO:0000313" key="3">
    <source>
        <dbReference type="EMBL" id="ATC87145.1"/>
    </source>
</evidence>
<feature type="domain" description="GmrSD restriction endonucleases C-terminal" evidence="2">
    <location>
        <begin position="452"/>
        <end position="565"/>
    </location>
</feature>
<dbReference type="PANTHER" id="PTHR35149:SF2">
    <property type="entry name" value="DUF262 DOMAIN-CONTAINING PROTEIN"/>
    <property type="match status" value="1"/>
</dbReference>
<evidence type="ECO:0000313" key="4">
    <source>
        <dbReference type="Proteomes" id="UP000016505"/>
    </source>
</evidence>
<dbReference type="InterPro" id="IPR011089">
    <property type="entry name" value="GmrSD_C"/>
</dbReference>
<reference evidence="3 4" key="1">
    <citation type="journal article" date="2012" name="J. Bacteriol.">
        <title>Genome sequences of type strains of seven species of the marine bacterium Pseudoalteromonas.</title>
        <authorList>
            <person name="Xie B.B."/>
            <person name="Shu Y.L."/>
            <person name="Qin Q.L."/>
            <person name="Rong J.C."/>
            <person name="Zhang X.Y."/>
            <person name="Chen X.L."/>
            <person name="Shi M."/>
            <person name="He H.L."/>
            <person name="Zhou B.C."/>
            <person name="Zhang Y.Z."/>
        </authorList>
    </citation>
    <scope>NUCLEOTIDE SEQUENCE [LARGE SCALE GENOMIC DNA]</scope>
    <source>
        <strain evidence="3 4">A 37-1-2</strain>
    </source>
</reference>
<protein>
    <recommendedName>
        <fullName evidence="5">DUF262 domain-containing protein</fullName>
    </recommendedName>
</protein>
<dbReference type="PANTHER" id="PTHR35149">
    <property type="entry name" value="SLL5132 PROTEIN"/>
    <property type="match status" value="1"/>
</dbReference>
<dbReference type="RefSeq" id="WP_010554711.1">
    <property type="nucleotide sequence ID" value="NZ_CP011025.1"/>
</dbReference>
<dbReference type="Pfam" id="PF03235">
    <property type="entry name" value="GmrSD_N"/>
    <property type="match status" value="1"/>
</dbReference>